<evidence type="ECO:0000313" key="1">
    <source>
        <dbReference type="EMBL" id="GFU57148.1"/>
    </source>
</evidence>
<protein>
    <submittedName>
        <fullName evidence="1">Uncharacterized protein</fullName>
    </submittedName>
</protein>
<organism evidence="1 2">
    <name type="scientific">Nephila pilipes</name>
    <name type="common">Giant wood spider</name>
    <name type="synonym">Nephila maculata</name>
    <dbReference type="NCBI Taxonomy" id="299642"/>
    <lineage>
        <taxon>Eukaryota</taxon>
        <taxon>Metazoa</taxon>
        <taxon>Ecdysozoa</taxon>
        <taxon>Arthropoda</taxon>
        <taxon>Chelicerata</taxon>
        <taxon>Arachnida</taxon>
        <taxon>Araneae</taxon>
        <taxon>Araneomorphae</taxon>
        <taxon>Entelegynae</taxon>
        <taxon>Araneoidea</taxon>
        <taxon>Nephilidae</taxon>
        <taxon>Nephila</taxon>
    </lineage>
</organism>
<gene>
    <name evidence="1" type="ORF">NPIL_486611</name>
</gene>
<proteinExistence type="predicted"/>
<dbReference type="Proteomes" id="UP000887013">
    <property type="component" value="Unassembled WGS sequence"/>
</dbReference>
<sequence>MVGMPPRVWDLHLGTVPGQFELLLQECRHSCFPAKEAPFYRHSQVEPGVCSDIYSGVRLCRNDLPVLLCAVSCKDNPLIVLLLTFKCFKYFQHFSLLSLGDFI</sequence>
<dbReference type="EMBL" id="BMAW01039770">
    <property type="protein sequence ID" value="GFU57148.1"/>
    <property type="molecule type" value="Genomic_DNA"/>
</dbReference>
<accession>A0A8X6QYE3</accession>
<keyword evidence="2" id="KW-1185">Reference proteome</keyword>
<evidence type="ECO:0000313" key="2">
    <source>
        <dbReference type="Proteomes" id="UP000887013"/>
    </source>
</evidence>
<comment type="caution">
    <text evidence="1">The sequence shown here is derived from an EMBL/GenBank/DDBJ whole genome shotgun (WGS) entry which is preliminary data.</text>
</comment>
<name>A0A8X6QYE3_NEPPI</name>
<reference evidence="1" key="1">
    <citation type="submission" date="2020-08" db="EMBL/GenBank/DDBJ databases">
        <title>Multicomponent nature underlies the extraordinary mechanical properties of spider dragline silk.</title>
        <authorList>
            <person name="Kono N."/>
            <person name="Nakamura H."/>
            <person name="Mori M."/>
            <person name="Yoshida Y."/>
            <person name="Ohtoshi R."/>
            <person name="Malay A.D."/>
            <person name="Moran D.A.P."/>
            <person name="Tomita M."/>
            <person name="Numata K."/>
            <person name="Arakawa K."/>
        </authorList>
    </citation>
    <scope>NUCLEOTIDE SEQUENCE</scope>
</reference>
<dbReference type="AlphaFoldDB" id="A0A8X6QYE3"/>